<name>A0ABM1F4R5_PRICU</name>
<dbReference type="InterPro" id="IPR043446">
    <property type="entry name" value="Neurabin-like"/>
</dbReference>
<feature type="non-terminal residue" evidence="15">
    <location>
        <position position="271"/>
    </location>
</feature>
<keyword evidence="8" id="KW-0175">Coiled coil</keyword>
<evidence type="ECO:0000256" key="9">
    <source>
        <dbReference type="ARBA" id="ARBA00023203"/>
    </source>
</evidence>
<evidence type="ECO:0000256" key="7">
    <source>
        <dbReference type="ARBA" id="ARBA00023018"/>
    </source>
</evidence>
<keyword evidence="7" id="KW-0770">Synapse</keyword>
<evidence type="ECO:0000256" key="2">
    <source>
        <dbReference type="ARBA" id="ARBA00022473"/>
    </source>
</evidence>
<organism evidence="14 15">
    <name type="scientific">Priapulus caudatus</name>
    <name type="common">Priapulid worm</name>
    <dbReference type="NCBI Taxonomy" id="37621"/>
    <lineage>
        <taxon>Eukaryota</taxon>
        <taxon>Metazoa</taxon>
        <taxon>Ecdysozoa</taxon>
        <taxon>Scalidophora</taxon>
        <taxon>Priapulida</taxon>
        <taxon>Priapulimorpha</taxon>
        <taxon>Priapulimorphida</taxon>
        <taxon>Priapulidae</taxon>
        <taxon>Priapulus</taxon>
    </lineage>
</organism>
<dbReference type="Pfam" id="PF00595">
    <property type="entry name" value="PDZ"/>
    <property type="match status" value="1"/>
</dbReference>
<reference evidence="15" key="1">
    <citation type="submission" date="2025-08" db="UniProtKB">
        <authorList>
            <consortium name="RefSeq"/>
        </authorList>
    </citation>
    <scope>IDENTIFICATION</scope>
</reference>
<dbReference type="InterPro" id="IPR040645">
    <property type="entry name" value="Neurabin-1/2_PDZ"/>
</dbReference>
<proteinExistence type="predicted"/>
<evidence type="ECO:0000256" key="11">
    <source>
        <dbReference type="ARBA" id="ARBA00034103"/>
    </source>
</evidence>
<feature type="domain" description="PDZ" evidence="13">
    <location>
        <begin position="80"/>
        <end position="168"/>
    </location>
</feature>
<evidence type="ECO:0000313" key="14">
    <source>
        <dbReference type="Proteomes" id="UP000695022"/>
    </source>
</evidence>
<evidence type="ECO:0000256" key="10">
    <source>
        <dbReference type="ARBA" id="ARBA00023212"/>
    </source>
</evidence>
<keyword evidence="3" id="KW-0963">Cytoplasm</keyword>
<dbReference type="InterPro" id="IPR001478">
    <property type="entry name" value="PDZ"/>
</dbReference>
<dbReference type="InterPro" id="IPR036034">
    <property type="entry name" value="PDZ_sf"/>
</dbReference>
<sequence>MFYMEIPGLAGRRTARSRHPDGEDDIEHKHPSRVTFCTNPIEVFSTWSVDDYDRRNDDDPVAASAEYELEKRVEKMDVFPVGLVKGAEGLGWSIIGIGVGADAGIEKLGIFVKAIMPAGAAAKDGRIQVNYQIVEVDGKSLVGVSEAYAASVLGDTFGLVRFMIGRECDQANSEIARLISQPEKQKEEHKKIQEYLDSCAQVREADENTAQSEERESPGRRSTTPPMDDITWEGEVESENVAYPLDNYSPLSDDSSRRPQCEVFDLPDDLN</sequence>
<dbReference type="RefSeq" id="XP_014679436.1">
    <property type="nucleotide sequence ID" value="XM_014823950.1"/>
</dbReference>
<dbReference type="PANTHER" id="PTHR16154">
    <property type="entry name" value="NEURABIN"/>
    <property type="match status" value="1"/>
</dbReference>
<dbReference type="SUPFAM" id="SSF50156">
    <property type="entry name" value="PDZ domain-like"/>
    <property type="match status" value="1"/>
</dbReference>
<dbReference type="PROSITE" id="PS50106">
    <property type="entry name" value="PDZ"/>
    <property type="match status" value="1"/>
</dbReference>
<keyword evidence="5" id="KW-0221">Differentiation</keyword>
<evidence type="ECO:0000256" key="6">
    <source>
        <dbReference type="ARBA" id="ARBA00022902"/>
    </source>
</evidence>
<dbReference type="Gene3D" id="2.30.42.10">
    <property type="match status" value="1"/>
</dbReference>
<evidence type="ECO:0000256" key="5">
    <source>
        <dbReference type="ARBA" id="ARBA00022782"/>
    </source>
</evidence>
<protein>
    <submittedName>
        <fullName evidence="15">Neurabin-2-like</fullName>
    </submittedName>
</protein>
<keyword evidence="9" id="KW-0009">Actin-binding</keyword>
<evidence type="ECO:0000313" key="15">
    <source>
        <dbReference type="RefSeq" id="XP_014679436.1"/>
    </source>
</evidence>
<gene>
    <name evidence="15" type="primary">LOC106819305</name>
</gene>
<evidence type="ECO:0000259" key="13">
    <source>
        <dbReference type="PROSITE" id="PS50106"/>
    </source>
</evidence>
<dbReference type="Proteomes" id="UP000695022">
    <property type="component" value="Unplaced"/>
</dbReference>
<evidence type="ECO:0000256" key="4">
    <source>
        <dbReference type="ARBA" id="ARBA00022553"/>
    </source>
</evidence>
<dbReference type="GeneID" id="106819305"/>
<keyword evidence="2" id="KW-0217">Developmental protein</keyword>
<dbReference type="PANTHER" id="PTHR16154:SF6">
    <property type="entry name" value="SPINOPHILIN, ISOFORM J"/>
    <property type="match status" value="1"/>
</dbReference>
<keyword evidence="14" id="KW-1185">Reference proteome</keyword>
<keyword evidence="10" id="KW-0206">Cytoskeleton</keyword>
<accession>A0ABM1F4R5</accession>
<feature type="region of interest" description="Disordered" evidence="12">
    <location>
        <begin position="206"/>
        <end position="271"/>
    </location>
</feature>
<comment type="subcellular location">
    <subcellularLocation>
        <location evidence="1">Cytoplasm</location>
        <location evidence="1">Cytoskeleton</location>
    </subcellularLocation>
    <subcellularLocation>
        <location evidence="11">Synapse</location>
    </subcellularLocation>
</comment>
<evidence type="ECO:0000256" key="12">
    <source>
        <dbReference type="SAM" id="MobiDB-lite"/>
    </source>
</evidence>
<dbReference type="Pfam" id="PF17817">
    <property type="entry name" value="PDZ_5"/>
    <property type="match status" value="1"/>
</dbReference>
<keyword evidence="6" id="KW-0524">Neurogenesis</keyword>
<evidence type="ECO:0000256" key="1">
    <source>
        <dbReference type="ARBA" id="ARBA00004245"/>
    </source>
</evidence>
<keyword evidence="4" id="KW-0597">Phosphoprotein</keyword>
<evidence type="ECO:0000256" key="8">
    <source>
        <dbReference type="ARBA" id="ARBA00023054"/>
    </source>
</evidence>
<dbReference type="SMART" id="SM00228">
    <property type="entry name" value="PDZ"/>
    <property type="match status" value="1"/>
</dbReference>
<evidence type="ECO:0000256" key="3">
    <source>
        <dbReference type="ARBA" id="ARBA00022490"/>
    </source>
</evidence>